<dbReference type="Proteomes" id="UP000000311">
    <property type="component" value="Unassembled WGS sequence"/>
</dbReference>
<name>E2B1G5_CAMFO</name>
<gene>
    <name evidence="2" type="ORF">EAG_07702</name>
</gene>
<evidence type="ECO:0000256" key="1">
    <source>
        <dbReference type="RuleBase" id="RU363009"/>
    </source>
</evidence>
<evidence type="ECO:0000313" key="2">
    <source>
        <dbReference type="EMBL" id="EFN60473.1"/>
    </source>
</evidence>
<protein>
    <recommendedName>
        <fullName evidence="1">MICOS complex subunit MIC13</fullName>
    </recommendedName>
</protein>
<comment type="function">
    <text evidence="1">Component of the MICOS complex, a large protein complex of the mitochondrial inner membrane that plays crucial roles in the maintenance of crista junctions, inner membrane architecture, and formation of contact sites to the outer membrane.</text>
</comment>
<keyword evidence="3" id="KW-1185">Reference proteome</keyword>
<sequence>MKRGTKCIAQTINLSNPKTCVRPKVQKLVGADADSRPDSNRTTDYWTARPVAVKVCSRKDMQQKCPPKEHAIKEELMNQRVSVKSCYESLELSIFVQFRAVPPEKPLSRAERFCGIAMCLLKGSIVAGLIYWTYTEGLWGDSTETEDLYYRIMSTIFPTDESVQLPHLEGIRYSMSEAYNRALVKCMDIIVGVPLEMHRKLRDLLFPCDVTGGTEEAHAKRICEENSAQI</sequence>
<dbReference type="InParanoid" id="E2B1G5"/>
<dbReference type="Pfam" id="PF15884">
    <property type="entry name" value="QIL1"/>
    <property type="match status" value="1"/>
</dbReference>
<reference evidence="2 3" key="1">
    <citation type="journal article" date="2010" name="Science">
        <title>Genomic comparison of the ants Camponotus floridanus and Harpegnathos saltator.</title>
        <authorList>
            <person name="Bonasio R."/>
            <person name="Zhang G."/>
            <person name="Ye C."/>
            <person name="Mutti N.S."/>
            <person name="Fang X."/>
            <person name="Qin N."/>
            <person name="Donahue G."/>
            <person name="Yang P."/>
            <person name="Li Q."/>
            <person name="Li C."/>
            <person name="Zhang P."/>
            <person name="Huang Z."/>
            <person name="Berger S.L."/>
            <person name="Reinberg D."/>
            <person name="Wang J."/>
            <person name="Liebig J."/>
        </authorList>
    </citation>
    <scope>NUCLEOTIDE SEQUENCE [LARGE SCALE GENOMIC DNA]</scope>
    <source>
        <strain evidence="3">C129</strain>
    </source>
</reference>
<dbReference type="InterPro" id="IPR026769">
    <property type="entry name" value="Mic13"/>
</dbReference>
<dbReference type="OMA" id="CVAQTIN"/>
<dbReference type="GO" id="GO:0061617">
    <property type="term" value="C:MICOS complex"/>
    <property type="evidence" value="ECO:0007669"/>
    <property type="project" value="UniProtKB-UniRule"/>
</dbReference>
<dbReference type="OrthoDB" id="5948578at2759"/>
<organism evidence="3">
    <name type="scientific">Camponotus floridanus</name>
    <name type="common">Florida carpenter ant</name>
    <dbReference type="NCBI Taxonomy" id="104421"/>
    <lineage>
        <taxon>Eukaryota</taxon>
        <taxon>Metazoa</taxon>
        <taxon>Ecdysozoa</taxon>
        <taxon>Arthropoda</taxon>
        <taxon>Hexapoda</taxon>
        <taxon>Insecta</taxon>
        <taxon>Pterygota</taxon>
        <taxon>Neoptera</taxon>
        <taxon>Endopterygota</taxon>
        <taxon>Hymenoptera</taxon>
        <taxon>Apocrita</taxon>
        <taxon>Aculeata</taxon>
        <taxon>Formicoidea</taxon>
        <taxon>Formicidae</taxon>
        <taxon>Formicinae</taxon>
        <taxon>Camponotus</taxon>
    </lineage>
</organism>
<accession>E2B1G5</accession>
<dbReference type="EMBL" id="GL444918">
    <property type="protein sequence ID" value="EFN60473.1"/>
    <property type="molecule type" value="Genomic_DNA"/>
</dbReference>
<comment type="subcellular location">
    <subcellularLocation>
        <location evidence="1">Mitochondrion inner membrane</location>
        <topology evidence="1">Single-pass membrane protein</topology>
    </subcellularLocation>
</comment>
<keyword evidence="1" id="KW-0472">Membrane</keyword>
<evidence type="ECO:0000313" key="3">
    <source>
        <dbReference type="Proteomes" id="UP000000311"/>
    </source>
</evidence>
<dbReference type="AlphaFoldDB" id="E2B1G5"/>
<proteinExistence type="inferred from homology"/>
<keyword evidence="1" id="KW-0496">Mitochondrion</keyword>
<keyword evidence="1" id="KW-0999">Mitochondrion inner membrane</keyword>
<comment type="similarity">
    <text evidence="1">Belongs to the MICOS complex subunit Mic13 family.</text>
</comment>
<comment type="subunit">
    <text evidence="1">Component of the mitochondrial contact site and cristae organizing system (MICOS) complex.</text>
</comment>